<evidence type="ECO:0000313" key="7">
    <source>
        <dbReference type="Proteomes" id="UP000196027"/>
    </source>
</evidence>
<evidence type="ECO:0000256" key="1">
    <source>
        <dbReference type="ARBA" id="ARBA00006586"/>
    </source>
</evidence>
<dbReference type="RefSeq" id="WP_087460802.1">
    <property type="nucleotide sequence ID" value="NZ_CP021425.1"/>
</dbReference>
<dbReference type="Gene3D" id="3.60.20.10">
    <property type="entry name" value="Glutamine Phosphoribosylpyrophosphate, subunit 1, domain 1"/>
    <property type="match status" value="1"/>
</dbReference>
<dbReference type="Proteomes" id="UP000196027">
    <property type="component" value="Chromosome"/>
</dbReference>
<dbReference type="Gene3D" id="2.30.120.10">
    <property type="match status" value="1"/>
</dbReference>
<accession>A0A1Y0I6A2</accession>
<dbReference type="SUPFAM" id="SSF56235">
    <property type="entry name" value="N-terminal nucleophile aminohydrolases (Ntn hydrolases)"/>
    <property type="match status" value="1"/>
</dbReference>
<dbReference type="KEGG" id="ome:OLMES_1654"/>
<comment type="subunit">
    <text evidence="4">Heterodimer of an alpha subunit and a beta subunit processed from the same precursor.</text>
</comment>
<evidence type="ECO:0000256" key="2">
    <source>
        <dbReference type="ARBA" id="ARBA00022801"/>
    </source>
</evidence>
<dbReference type="EMBL" id="CP021425">
    <property type="protein sequence ID" value="ARU55729.1"/>
    <property type="molecule type" value="Genomic_DNA"/>
</dbReference>
<proteinExistence type="inferred from homology"/>
<dbReference type="InterPro" id="IPR002692">
    <property type="entry name" value="S45"/>
</dbReference>
<reference evidence="6 7" key="1">
    <citation type="submission" date="2017-05" db="EMBL/GenBank/DDBJ databases">
        <title>Genomic insights into alkan degradation activity of Oleiphilus messinensis.</title>
        <authorList>
            <person name="Kozyavkin S.A."/>
            <person name="Slesarev A.I."/>
            <person name="Golyshin P.N."/>
            <person name="Korzhenkov A."/>
            <person name="Golyshina O.N."/>
            <person name="Toshchakov S.V."/>
        </authorList>
    </citation>
    <scope>NUCLEOTIDE SEQUENCE [LARGE SCALE GENOMIC DNA]</scope>
    <source>
        <strain evidence="6 7">ME102</strain>
    </source>
</reference>
<dbReference type="OrthoDB" id="9760084at2"/>
<evidence type="ECO:0000313" key="6">
    <source>
        <dbReference type="EMBL" id="ARU55729.1"/>
    </source>
</evidence>
<dbReference type="GO" id="GO:0016811">
    <property type="term" value="F:hydrolase activity, acting on carbon-nitrogen (but not peptide) bonds, in linear amides"/>
    <property type="evidence" value="ECO:0007669"/>
    <property type="project" value="InterPro"/>
</dbReference>
<comment type="similarity">
    <text evidence="1">Belongs to the peptidase S45 family.</text>
</comment>
<feature type="active site" description="Nucleophile" evidence="5">
    <location>
        <position position="265"/>
    </location>
</feature>
<dbReference type="InterPro" id="IPR043146">
    <property type="entry name" value="Penicillin_amidase_N_B-knob"/>
</dbReference>
<evidence type="ECO:0000256" key="4">
    <source>
        <dbReference type="ARBA" id="ARBA00038735"/>
    </source>
</evidence>
<name>A0A1Y0I6A2_9GAMM</name>
<dbReference type="InterPro" id="IPR043147">
    <property type="entry name" value="Penicillin_amidase_A-knob"/>
</dbReference>
<dbReference type="InterPro" id="IPR023343">
    <property type="entry name" value="Penicillin_amidase_dom1"/>
</dbReference>
<evidence type="ECO:0000256" key="3">
    <source>
        <dbReference type="ARBA" id="ARBA00023145"/>
    </source>
</evidence>
<dbReference type="Gene3D" id="1.10.1400.10">
    <property type="match status" value="1"/>
</dbReference>
<keyword evidence="3" id="KW-0865">Zymogen</keyword>
<dbReference type="PANTHER" id="PTHR34218:SF4">
    <property type="entry name" value="ACYL-HOMOSERINE LACTONE ACYLASE QUIP"/>
    <property type="match status" value="1"/>
</dbReference>
<keyword evidence="2" id="KW-0378">Hydrolase</keyword>
<dbReference type="PANTHER" id="PTHR34218">
    <property type="entry name" value="PEPTIDASE S45 PENICILLIN AMIDASE"/>
    <property type="match status" value="1"/>
</dbReference>
<dbReference type="Pfam" id="PF01804">
    <property type="entry name" value="Penicil_amidase"/>
    <property type="match status" value="1"/>
</dbReference>
<dbReference type="Gene3D" id="1.10.439.10">
    <property type="entry name" value="Penicillin Amidohydrolase, domain 1"/>
    <property type="match status" value="1"/>
</dbReference>
<dbReference type="GO" id="GO:0017000">
    <property type="term" value="P:antibiotic biosynthetic process"/>
    <property type="evidence" value="ECO:0007669"/>
    <property type="project" value="InterPro"/>
</dbReference>
<dbReference type="InterPro" id="IPR014395">
    <property type="entry name" value="Pen/GL7ACA/AHL_acylase"/>
</dbReference>
<keyword evidence="7" id="KW-1185">Reference proteome</keyword>
<organism evidence="6 7">
    <name type="scientific">Oleiphilus messinensis</name>
    <dbReference type="NCBI Taxonomy" id="141451"/>
    <lineage>
        <taxon>Bacteria</taxon>
        <taxon>Pseudomonadati</taxon>
        <taxon>Pseudomonadota</taxon>
        <taxon>Gammaproteobacteria</taxon>
        <taxon>Oceanospirillales</taxon>
        <taxon>Oleiphilaceae</taxon>
        <taxon>Oleiphilus</taxon>
    </lineage>
</organism>
<dbReference type="InterPro" id="IPR029055">
    <property type="entry name" value="Ntn_hydrolases_N"/>
</dbReference>
<gene>
    <name evidence="6" type="ORF">OLMES_1654</name>
</gene>
<dbReference type="AlphaFoldDB" id="A0A1Y0I6A2"/>
<dbReference type="PIRSF" id="PIRSF001227">
    <property type="entry name" value="Pen_acylase"/>
    <property type="match status" value="1"/>
</dbReference>
<evidence type="ECO:0000256" key="5">
    <source>
        <dbReference type="PIRSR" id="PIRSR001227-1"/>
    </source>
</evidence>
<sequence length="786" mass="88343">MLRNGRLKFGCTAVSGCAFLSHIARQVLICGGVMLLTQGCSILATYPDEQSQDNRFAMLPNGSAPVNDKVSIYWDEHAIPFIEAENNADLAFAVGVVHAHLRLGQLELFRYLSQGRLSELAGPIPQLKTIDIGLRTINFCRSGNAALAAMSDESRNWMTQFTAGLNWYISGASKRPAEHRFLDLPMEPYSIEEVMCIARLVSADLSWAVYLKFLKLAEHEGWEQAYQMAIDKRNTDTASYQNPLIDQVDESSISQLIQLFSKSGSNSLVVSGQRTQNTGALIASDPHVGLFLPNFWLLMGIKSPDYHAVGLMIPGVPVIGVGRNHDIAWGGTNMRGISSHLIDVSDLPSEQITTRKEKLKSRWWFDREISIRETPFGPILTDLDYFDSSEQPNTVALDWLGYRGSDEIGAFLKVARARNWDEYRLAYEHYAISAMNMLYADRLGNIGMIPAYRQPVLRDQTKTLDLVKTSTNTLVGYIKPIDQPNPYNPDAGYIASANNKPFSNPVIPYGYGFANNDRIDRLHTWMDQHPTVSVAELESLQLDVYSRTAHDLAQWLTTAVSSHDFGTQQYILDKIAHWDGRFNWDNIDAVAFEVTMYYAWQDYVDEHAQSPAMQSYLSGYGNWRPTLLAWFRTLPSEQLINYVSDWLANSDGAVEHYPNWGQFHRQGQAPILGNIPVIGKRFALENYPASGGNDTLFKSGRPFSPDAQSVTYGSSARHISDLSSPDENYFVLHGGQDGWYGSPNLTDQTALWRAGEYIRIPLTMENVKRQFNRHVTRLHAGHAEQE</sequence>
<protein>
    <submittedName>
        <fullName evidence="6">Peptidase S45 penicillin amidase</fullName>
    </submittedName>
</protein>